<name>A0AAV1EIL9_XYRNO</name>
<evidence type="ECO:0000313" key="3">
    <source>
        <dbReference type="Proteomes" id="UP001178508"/>
    </source>
</evidence>
<accession>A0AAV1EIL9</accession>
<evidence type="ECO:0000256" key="1">
    <source>
        <dbReference type="SAM" id="MobiDB-lite"/>
    </source>
</evidence>
<dbReference type="AlphaFoldDB" id="A0AAV1EIL9"/>
<reference evidence="2" key="1">
    <citation type="submission" date="2023-08" db="EMBL/GenBank/DDBJ databases">
        <authorList>
            <person name="Alioto T."/>
            <person name="Alioto T."/>
            <person name="Gomez Garrido J."/>
        </authorList>
    </citation>
    <scope>NUCLEOTIDE SEQUENCE</scope>
</reference>
<feature type="compositionally biased region" description="Basic and acidic residues" evidence="1">
    <location>
        <begin position="36"/>
        <end position="47"/>
    </location>
</feature>
<feature type="compositionally biased region" description="Polar residues" evidence="1">
    <location>
        <begin position="107"/>
        <end position="116"/>
    </location>
</feature>
<evidence type="ECO:0000313" key="2">
    <source>
        <dbReference type="EMBL" id="CAJ1048562.1"/>
    </source>
</evidence>
<organism evidence="2 3">
    <name type="scientific">Xyrichtys novacula</name>
    <name type="common">Pearly razorfish</name>
    <name type="synonym">Hemipteronotus novacula</name>
    <dbReference type="NCBI Taxonomy" id="13765"/>
    <lineage>
        <taxon>Eukaryota</taxon>
        <taxon>Metazoa</taxon>
        <taxon>Chordata</taxon>
        <taxon>Craniata</taxon>
        <taxon>Vertebrata</taxon>
        <taxon>Euteleostomi</taxon>
        <taxon>Actinopterygii</taxon>
        <taxon>Neopterygii</taxon>
        <taxon>Teleostei</taxon>
        <taxon>Neoteleostei</taxon>
        <taxon>Acanthomorphata</taxon>
        <taxon>Eupercaria</taxon>
        <taxon>Labriformes</taxon>
        <taxon>Labridae</taxon>
        <taxon>Xyrichtys</taxon>
    </lineage>
</organism>
<dbReference type="EMBL" id="OY660864">
    <property type="protein sequence ID" value="CAJ1048562.1"/>
    <property type="molecule type" value="Genomic_DNA"/>
</dbReference>
<dbReference type="Proteomes" id="UP001178508">
    <property type="component" value="Chromosome 1"/>
</dbReference>
<protein>
    <submittedName>
        <fullName evidence="2">Uncharacterized protein</fullName>
    </submittedName>
</protein>
<sequence length="116" mass="12870">MGPAVSVEWHCPLQKNTNTQERKIKGARSGNGSQHSDPESPQNDHHNTTLRPSLTEAEDQDQSELTRKAPQNEDEEGSEIREEANKVLDSSGTEEQTEPEQCHHMGVQTSFLGLPP</sequence>
<gene>
    <name evidence="2" type="ORF">XNOV1_A003174</name>
</gene>
<feature type="region of interest" description="Disordered" evidence="1">
    <location>
        <begin position="1"/>
        <end position="116"/>
    </location>
</feature>
<keyword evidence="3" id="KW-1185">Reference proteome</keyword>
<proteinExistence type="predicted"/>